<accession>A0A4U5MN73</accession>
<protein>
    <submittedName>
        <fullName evidence="1">Uncharacterized protein</fullName>
    </submittedName>
</protein>
<evidence type="ECO:0000313" key="1">
    <source>
        <dbReference type="EMBL" id="TKR70997.1"/>
    </source>
</evidence>
<dbReference type="AlphaFoldDB" id="A0A4U5MN73"/>
<name>A0A4U5MN73_POPAL</name>
<dbReference type="EMBL" id="RCHU01001194">
    <property type="protein sequence ID" value="TKR70997.1"/>
    <property type="molecule type" value="Genomic_DNA"/>
</dbReference>
<proteinExistence type="predicted"/>
<organism evidence="1">
    <name type="scientific">Populus alba</name>
    <name type="common">White poplar</name>
    <dbReference type="NCBI Taxonomy" id="43335"/>
    <lineage>
        <taxon>Eukaryota</taxon>
        <taxon>Viridiplantae</taxon>
        <taxon>Streptophyta</taxon>
        <taxon>Embryophyta</taxon>
        <taxon>Tracheophyta</taxon>
        <taxon>Spermatophyta</taxon>
        <taxon>Magnoliopsida</taxon>
        <taxon>eudicotyledons</taxon>
        <taxon>Gunneridae</taxon>
        <taxon>Pentapetalae</taxon>
        <taxon>rosids</taxon>
        <taxon>fabids</taxon>
        <taxon>Malpighiales</taxon>
        <taxon>Salicaceae</taxon>
        <taxon>Saliceae</taxon>
        <taxon>Populus</taxon>
    </lineage>
</organism>
<sequence>MAVVLGLLLEVSETTLLRLKVKTTSLWLLKLWRRWEQLLSREAKMWLPVYTNEGRSIMVDGEGRDNDMWSGRRRPQWGKVERGEDVGFVRWEAMFGRRRWR</sequence>
<gene>
    <name evidence="1" type="ORF">D5086_0000305630</name>
</gene>
<comment type="caution">
    <text evidence="1">The sequence shown here is derived from an EMBL/GenBank/DDBJ whole genome shotgun (WGS) entry which is preliminary data.</text>
</comment>
<reference evidence="1" key="1">
    <citation type="submission" date="2018-10" db="EMBL/GenBank/DDBJ databases">
        <title>Population genomic analysis revealed the cold adaptation of white poplar.</title>
        <authorList>
            <person name="Liu Y.-J."/>
        </authorList>
    </citation>
    <scope>NUCLEOTIDE SEQUENCE [LARGE SCALE GENOMIC DNA]</scope>
    <source>
        <strain evidence="1">PAL-ZL1</strain>
    </source>
</reference>